<dbReference type="PIRSF" id="PIRSF015921">
    <property type="entry name" value="FA_sphinglp_des"/>
    <property type="match status" value="1"/>
</dbReference>
<name>A0A9X2P3F8_9BACT</name>
<evidence type="ECO:0000256" key="1">
    <source>
        <dbReference type="SAM" id="Phobius"/>
    </source>
</evidence>
<dbReference type="EMBL" id="JANSUY010000002">
    <property type="protein sequence ID" value="MCR9014407.1"/>
    <property type="molecule type" value="Genomic_DNA"/>
</dbReference>
<feature type="transmembrane region" description="Helical" evidence="1">
    <location>
        <begin position="99"/>
        <end position="119"/>
    </location>
</feature>
<proteinExistence type="predicted"/>
<feature type="domain" description="Fatty acid desaturase" evidence="2">
    <location>
        <begin position="69"/>
        <end position="337"/>
    </location>
</feature>
<feature type="transmembrane region" description="Helical" evidence="1">
    <location>
        <begin position="161"/>
        <end position="179"/>
    </location>
</feature>
<feature type="transmembrane region" description="Helical" evidence="1">
    <location>
        <begin position="230"/>
        <end position="254"/>
    </location>
</feature>
<keyword evidence="1" id="KW-0472">Membrane</keyword>
<evidence type="ECO:0000259" key="2">
    <source>
        <dbReference type="Pfam" id="PF00487"/>
    </source>
</evidence>
<reference evidence="3" key="1">
    <citation type="submission" date="2022-08" db="EMBL/GenBank/DDBJ databases">
        <authorList>
            <person name="Zhang D."/>
        </authorList>
    </citation>
    <scope>NUCLEOTIDE SEQUENCE</scope>
    <source>
        <strain evidence="3">XJ19-11</strain>
    </source>
</reference>
<dbReference type="Proteomes" id="UP001142175">
    <property type="component" value="Unassembled WGS sequence"/>
</dbReference>
<keyword evidence="1" id="KW-1133">Transmembrane helix</keyword>
<dbReference type="PANTHER" id="PTHR19353">
    <property type="entry name" value="FATTY ACID DESATURASE 2"/>
    <property type="match status" value="1"/>
</dbReference>
<sequence length="372" mass="42624">MNTSLKFLDSGNSLFFVTIKKRVDEYFKANNISKYANTAMVLKTIVYLTSFIGLYFLILFEVFPIVVSLFLAIALGMNMAFIGFNVCHDALHGSYSKNAFVNKSLGFIFNIIGANVYVWNITHNKVHHTYTNIIGHDGDLDVAPGLVRVSPEEPLKPIHKYQHIYAFALYSLASLSWFFRKDYVKFFQKNIGSHVNKHPKIEYFNLFFYKIVYYTLFIIIPLVVMDITWWQFMIGFLVMNFAEGLVLGLVFQLAHLVEDTEMPNPQGDENIEETWAAHQMRTTANFARKNSVVNFLCGGLNLQVEHHLFPKICHIHYVEISEIVKETAEEFGLPYNENATFGSALKSHYDFLKAAGRASEKEVVSEEIEVMA</sequence>
<keyword evidence="4" id="KW-1185">Reference proteome</keyword>
<dbReference type="AlphaFoldDB" id="A0A9X2P3F8"/>
<feature type="transmembrane region" description="Helical" evidence="1">
    <location>
        <begin position="206"/>
        <end position="224"/>
    </location>
</feature>
<gene>
    <name evidence="3" type="ORF">NU887_05130</name>
</gene>
<feature type="transmembrane region" description="Helical" evidence="1">
    <location>
        <begin position="40"/>
        <end position="59"/>
    </location>
</feature>
<dbReference type="GO" id="GO:0016717">
    <property type="term" value="F:oxidoreductase activity, acting on paired donors, with oxidation of a pair of donors resulting in the reduction of molecular oxygen to two molecules of water"/>
    <property type="evidence" value="ECO:0007669"/>
    <property type="project" value="TreeGrafter"/>
</dbReference>
<accession>A0A9X2P3F8</accession>
<keyword evidence="1" id="KW-0812">Transmembrane</keyword>
<comment type="caution">
    <text evidence="3">The sequence shown here is derived from an EMBL/GenBank/DDBJ whole genome shotgun (WGS) entry which is preliminary data.</text>
</comment>
<evidence type="ECO:0000313" key="3">
    <source>
        <dbReference type="EMBL" id="MCR9014407.1"/>
    </source>
</evidence>
<protein>
    <submittedName>
        <fullName evidence="3">Acyl-CoA desaturase</fullName>
    </submittedName>
</protein>
<dbReference type="InterPro" id="IPR012171">
    <property type="entry name" value="Fatty_acid_desaturase"/>
</dbReference>
<evidence type="ECO:0000313" key="4">
    <source>
        <dbReference type="Proteomes" id="UP001142175"/>
    </source>
</evidence>
<dbReference type="Pfam" id="PF00487">
    <property type="entry name" value="FA_desaturase"/>
    <property type="match status" value="1"/>
</dbReference>
<dbReference type="InterPro" id="IPR005804">
    <property type="entry name" value="FA_desaturase_dom"/>
</dbReference>
<dbReference type="CDD" id="cd03506">
    <property type="entry name" value="Delta6-FADS-like"/>
    <property type="match status" value="1"/>
</dbReference>
<dbReference type="PANTHER" id="PTHR19353:SF19">
    <property type="entry name" value="DELTA(5) FATTY ACID DESATURASE C-RELATED"/>
    <property type="match status" value="1"/>
</dbReference>
<dbReference type="RefSeq" id="WP_258422287.1">
    <property type="nucleotide sequence ID" value="NZ_JANSUY010000002.1"/>
</dbReference>
<organism evidence="3 4">
    <name type="scientific">Aquiflexum gelatinilyticum</name>
    <dbReference type="NCBI Taxonomy" id="2961943"/>
    <lineage>
        <taxon>Bacteria</taxon>
        <taxon>Pseudomonadati</taxon>
        <taxon>Bacteroidota</taxon>
        <taxon>Cytophagia</taxon>
        <taxon>Cytophagales</taxon>
        <taxon>Cyclobacteriaceae</taxon>
        <taxon>Aquiflexum</taxon>
    </lineage>
</organism>
<dbReference type="GO" id="GO:0016020">
    <property type="term" value="C:membrane"/>
    <property type="evidence" value="ECO:0007669"/>
    <property type="project" value="TreeGrafter"/>
</dbReference>
<feature type="transmembrane region" description="Helical" evidence="1">
    <location>
        <begin position="65"/>
        <end position="87"/>
    </location>
</feature>
<dbReference type="GO" id="GO:0008610">
    <property type="term" value="P:lipid biosynthetic process"/>
    <property type="evidence" value="ECO:0007669"/>
    <property type="project" value="UniProtKB-ARBA"/>
</dbReference>